<dbReference type="PANTHER" id="PTHR19920">
    <property type="entry name" value="WD40 PROTEIN CIAO1"/>
    <property type="match status" value="1"/>
</dbReference>
<dbReference type="SMART" id="SM00320">
    <property type="entry name" value="WD40"/>
    <property type="match status" value="7"/>
</dbReference>
<dbReference type="InterPro" id="IPR001680">
    <property type="entry name" value="WD40_rpt"/>
</dbReference>
<feature type="repeat" description="WD" evidence="1">
    <location>
        <begin position="192"/>
        <end position="215"/>
    </location>
</feature>
<proteinExistence type="predicted"/>
<dbReference type="AlphaFoldDB" id="A0A1J0AFN1"/>
<name>A0A1J0AFN1_9CYAN</name>
<dbReference type="Gene3D" id="2.130.10.10">
    <property type="entry name" value="YVTN repeat-like/Quinoprotein amine dehydrogenase"/>
    <property type="match status" value="3"/>
</dbReference>
<dbReference type="KEGG" id="glt:GlitD10_2416"/>
<sequence>MPRANTQDLLQLSWQGILSDYVTALAWTPNGTLLAACSACGEVVLFDARTGTPTILQQEQGQSVDVLSISCDGKFLAAAGQSGTVKIWQIAGKSPDLLTQLEQARVWVDRLQWNPRHPELAFSVGRYVQVWDARTQTVITTLNLETSSVLDLAWHPQGEQLSVSGNQSVKTWHRQDWDDDPIVYKIGGASVTIAWSPNGTYLASGNNDRTLLVWEQGNPYPWQMQGFPGKVRQLAWSTPITKAGAPILASISAEGIVSWTKDADPSIGWNAQVLNQHRGRVTAIGFQPKSLLLASTAEDGQICLWNKAKQIAQILQGLCKGFSNLSWNFQGTTLATGGQQGEVVIWKQQTRGKGFS</sequence>
<dbReference type="OrthoDB" id="434800at2"/>
<feature type="repeat" description="WD" evidence="1">
    <location>
        <begin position="57"/>
        <end position="90"/>
    </location>
</feature>
<dbReference type="PROSITE" id="PS50082">
    <property type="entry name" value="WD_REPEATS_2"/>
    <property type="match status" value="3"/>
</dbReference>
<evidence type="ECO:0000256" key="1">
    <source>
        <dbReference type="PROSITE-ProRule" id="PRU00221"/>
    </source>
</evidence>
<accession>A0A1J0AFN1</accession>
<protein>
    <submittedName>
        <fullName evidence="3">WD40 repeat</fullName>
    </submittedName>
</protein>
<dbReference type="STRING" id="1188229.GlitD10_2416"/>
<keyword evidence="4" id="KW-1185">Reference proteome</keyword>
<dbReference type="EMBL" id="CP017675">
    <property type="protein sequence ID" value="APB34750.1"/>
    <property type="molecule type" value="Genomic_DNA"/>
</dbReference>
<dbReference type="InterPro" id="IPR024977">
    <property type="entry name" value="Apc4-like_WD40_dom"/>
</dbReference>
<evidence type="ECO:0000259" key="2">
    <source>
        <dbReference type="Pfam" id="PF12894"/>
    </source>
</evidence>
<dbReference type="Pfam" id="PF12894">
    <property type="entry name" value="ANAPC4_WD40"/>
    <property type="match status" value="1"/>
</dbReference>
<dbReference type="PROSITE" id="PS50294">
    <property type="entry name" value="WD_REPEATS_REGION"/>
    <property type="match status" value="1"/>
</dbReference>
<dbReference type="Pfam" id="PF00400">
    <property type="entry name" value="WD40"/>
    <property type="match status" value="4"/>
</dbReference>
<evidence type="ECO:0000313" key="4">
    <source>
        <dbReference type="Proteomes" id="UP000180235"/>
    </source>
</evidence>
<reference evidence="3 4" key="1">
    <citation type="submission" date="2016-10" db="EMBL/GenBank/DDBJ databases">
        <title>Description of Gloeomargarita lithophora gen. nov., sp. nov., a thylakoid-bearing basal-branching cyanobacterium with intracellular carbonates, and proposal for Gloeomargaritales ord. nov.</title>
        <authorList>
            <person name="Moreira D."/>
            <person name="Tavera R."/>
            <person name="Benzerara K."/>
            <person name="Skouri-Panet F."/>
            <person name="Couradeau E."/>
            <person name="Gerard E."/>
            <person name="Loussert C."/>
            <person name="Novelo E."/>
            <person name="Zivanovic Y."/>
            <person name="Lopez-Garcia P."/>
        </authorList>
    </citation>
    <scope>NUCLEOTIDE SEQUENCE [LARGE SCALE GENOMIC DNA]</scope>
    <source>
        <strain evidence="3 4">D10</strain>
    </source>
</reference>
<feature type="repeat" description="WD" evidence="1">
    <location>
        <begin position="274"/>
        <end position="306"/>
    </location>
</feature>
<dbReference type="GO" id="GO:0097361">
    <property type="term" value="C:cytosolic [4Fe-4S] assembly targeting complex"/>
    <property type="evidence" value="ECO:0007669"/>
    <property type="project" value="TreeGrafter"/>
</dbReference>
<feature type="domain" description="Anaphase-promoting complex subunit 4-like WD40" evidence="2">
    <location>
        <begin position="3"/>
        <end position="53"/>
    </location>
</feature>
<evidence type="ECO:0000313" key="3">
    <source>
        <dbReference type="EMBL" id="APB34750.1"/>
    </source>
</evidence>
<dbReference type="InterPro" id="IPR036322">
    <property type="entry name" value="WD40_repeat_dom_sf"/>
</dbReference>
<gene>
    <name evidence="3" type="ORF">GlitD10_2416</name>
</gene>
<dbReference type="InterPro" id="IPR015943">
    <property type="entry name" value="WD40/YVTN_repeat-like_dom_sf"/>
</dbReference>
<dbReference type="PANTHER" id="PTHR19920:SF0">
    <property type="entry name" value="CYTOSOLIC IRON-SULFUR PROTEIN ASSEMBLY PROTEIN CIAO1-RELATED"/>
    <property type="match status" value="1"/>
</dbReference>
<dbReference type="Proteomes" id="UP000180235">
    <property type="component" value="Chromosome"/>
</dbReference>
<dbReference type="RefSeq" id="WP_071455146.1">
    <property type="nucleotide sequence ID" value="NZ_CP017675.1"/>
</dbReference>
<organism evidence="3 4">
    <name type="scientific">Gloeomargarita lithophora Alchichica-D10</name>
    <dbReference type="NCBI Taxonomy" id="1188229"/>
    <lineage>
        <taxon>Bacteria</taxon>
        <taxon>Bacillati</taxon>
        <taxon>Cyanobacteriota</taxon>
        <taxon>Cyanophyceae</taxon>
        <taxon>Gloeomargaritales</taxon>
        <taxon>Gloeomargaritaceae</taxon>
        <taxon>Gloeomargarita</taxon>
    </lineage>
</organism>
<dbReference type="GO" id="GO:0016226">
    <property type="term" value="P:iron-sulfur cluster assembly"/>
    <property type="evidence" value="ECO:0007669"/>
    <property type="project" value="TreeGrafter"/>
</dbReference>
<dbReference type="SUPFAM" id="SSF50978">
    <property type="entry name" value="WD40 repeat-like"/>
    <property type="match status" value="1"/>
</dbReference>
<keyword evidence="1" id="KW-0853">WD repeat</keyword>